<accession>A0A140LAK7</accession>
<dbReference type="AlphaFoldDB" id="A0A140LAK7"/>
<protein>
    <submittedName>
        <fullName evidence="5">Glutamine transport ATP-binding protein GlnQ</fullName>
    </submittedName>
</protein>
<evidence type="ECO:0000313" key="5">
    <source>
        <dbReference type="EMBL" id="KXG77582.1"/>
    </source>
</evidence>
<reference evidence="5 6" key="1">
    <citation type="submission" date="2015-12" db="EMBL/GenBank/DDBJ databases">
        <title>Draft genome sequence of the thermoanaerobe Thermotalea metallivorans, an isolate from the runoff channel of the Great Artesian Basin, Australia.</title>
        <authorList>
            <person name="Patel B.K."/>
        </authorList>
    </citation>
    <scope>NUCLEOTIDE SEQUENCE [LARGE SCALE GENOMIC DNA]</scope>
    <source>
        <strain evidence="5 6">B2-1</strain>
    </source>
</reference>
<evidence type="ECO:0000313" key="6">
    <source>
        <dbReference type="Proteomes" id="UP000070456"/>
    </source>
</evidence>
<dbReference type="InterPro" id="IPR003439">
    <property type="entry name" value="ABC_transporter-like_ATP-bd"/>
</dbReference>
<organism evidence="5 6">
    <name type="scientific">Thermotalea metallivorans</name>
    <dbReference type="NCBI Taxonomy" id="520762"/>
    <lineage>
        <taxon>Bacteria</taxon>
        <taxon>Bacillati</taxon>
        <taxon>Bacillota</taxon>
        <taxon>Clostridia</taxon>
        <taxon>Peptostreptococcales</taxon>
        <taxon>Thermotaleaceae</taxon>
        <taxon>Thermotalea</taxon>
    </lineage>
</organism>
<dbReference type="GO" id="GO:0016887">
    <property type="term" value="F:ATP hydrolysis activity"/>
    <property type="evidence" value="ECO:0007669"/>
    <property type="project" value="InterPro"/>
</dbReference>
<dbReference type="STRING" id="520762.AN619_04350"/>
<dbReference type="OrthoDB" id="9804199at2"/>
<dbReference type="RefSeq" id="WP_068554642.1">
    <property type="nucleotide sequence ID" value="NZ_LOEE01000013.1"/>
</dbReference>
<keyword evidence="2" id="KW-0547">Nucleotide-binding</keyword>
<evidence type="ECO:0000256" key="3">
    <source>
        <dbReference type="ARBA" id="ARBA00022840"/>
    </source>
</evidence>
<dbReference type="GO" id="GO:0005524">
    <property type="term" value="F:ATP binding"/>
    <property type="evidence" value="ECO:0007669"/>
    <property type="project" value="UniProtKB-KW"/>
</dbReference>
<feature type="domain" description="ABC transporter" evidence="4">
    <location>
        <begin position="3"/>
        <end position="230"/>
    </location>
</feature>
<gene>
    <name evidence="5" type="primary">glnQ</name>
    <name evidence="5" type="ORF">AN619_04350</name>
</gene>
<dbReference type="SMART" id="SM00382">
    <property type="entry name" value="AAA"/>
    <property type="match status" value="1"/>
</dbReference>
<keyword evidence="3 5" id="KW-0067">ATP-binding</keyword>
<evidence type="ECO:0000256" key="2">
    <source>
        <dbReference type="ARBA" id="ARBA00022741"/>
    </source>
</evidence>
<dbReference type="PANTHER" id="PTHR42781:SF9">
    <property type="entry name" value="AMINO ACID ABC TRANSPORTER, ATP-BINDING PROTEIN-RELATED"/>
    <property type="match status" value="1"/>
</dbReference>
<comment type="caution">
    <text evidence="5">The sequence shown here is derived from an EMBL/GenBank/DDBJ whole genome shotgun (WGS) entry which is preliminary data.</text>
</comment>
<dbReference type="EMBL" id="LOEE01000013">
    <property type="protein sequence ID" value="KXG77582.1"/>
    <property type="molecule type" value="Genomic_DNA"/>
</dbReference>
<dbReference type="InterPro" id="IPR027417">
    <property type="entry name" value="P-loop_NTPase"/>
</dbReference>
<dbReference type="PROSITE" id="PS00211">
    <property type="entry name" value="ABC_TRANSPORTER_1"/>
    <property type="match status" value="1"/>
</dbReference>
<evidence type="ECO:0000259" key="4">
    <source>
        <dbReference type="PROSITE" id="PS50893"/>
    </source>
</evidence>
<evidence type="ECO:0000256" key="1">
    <source>
        <dbReference type="ARBA" id="ARBA00022448"/>
    </source>
</evidence>
<proteinExistence type="predicted"/>
<dbReference type="PROSITE" id="PS50893">
    <property type="entry name" value="ABC_TRANSPORTER_2"/>
    <property type="match status" value="1"/>
</dbReference>
<keyword evidence="6" id="KW-1185">Reference proteome</keyword>
<dbReference type="Proteomes" id="UP000070456">
    <property type="component" value="Unassembled WGS sequence"/>
</dbReference>
<name>A0A140LAK7_9FIRM</name>
<dbReference type="Pfam" id="PF00005">
    <property type="entry name" value="ABC_tran"/>
    <property type="match status" value="1"/>
</dbReference>
<dbReference type="InterPro" id="IPR003593">
    <property type="entry name" value="AAA+_ATPase"/>
</dbReference>
<dbReference type="InterPro" id="IPR050093">
    <property type="entry name" value="ABC_SmlMolc_Importer"/>
</dbReference>
<dbReference type="PANTHER" id="PTHR42781">
    <property type="entry name" value="SPERMIDINE/PUTRESCINE IMPORT ATP-BINDING PROTEIN POTA"/>
    <property type="match status" value="1"/>
</dbReference>
<keyword evidence="1" id="KW-0813">Transport</keyword>
<sequence length="236" mass="26503">MEIVISNLVKNYGQHRVLEIEELKIARGSFCGIMGPNGAGKSTLVKILGGLDGVTSGKIYYDGKESSGDVYQNMTVVFQKPYLLRDTVFYNIAYPLMLRKVAKKEIETRVRQLAEEMAMEDLLYRKAWTLSGGEAQKVALARALVFKPALLLLDEPTANIDPASMVVMESMIKQANAKEGTTILLVTHHIHQAKRLCGDIVFMDKGKVEEFGEMREVIFSPRNIKTKWFMEGEIII</sequence>
<dbReference type="SUPFAM" id="SSF52540">
    <property type="entry name" value="P-loop containing nucleoside triphosphate hydrolases"/>
    <property type="match status" value="1"/>
</dbReference>
<dbReference type="InterPro" id="IPR017871">
    <property type="entry name" value="ABC_transporter-like_CS"/>
</dbReference>
<dbReference type="Gene3D" id="3.40.50.300">
    <property type="entry name" value="P-loop containing nucleotide triphosphate hydrolases"/>
    <property type="match status" value="1"/>
</dbReference>